<name>A0A1C6RVS1_9ACTN</name>
<dbReference type="InterPro" id="IPR001018">
    <property type="entry name" value="Beta-lactamase_class-B_CS"/>
</dbReference>
<keyword evidence="2" id="KW-0479">Metal-binding</keyword>
<keyword evidence="3" id="KW-0378">Hydrolase</keyword>
<dbReference type="STRING" id="145854.GA0074692_1120"/>
<sequence>MSYRPGAARRVGLTASMAVLALTTAALAVKVTSSPALGAQGGEAEVQEHLDEAVKNSGGDLDLVNRYRTYSCDAVEDPEMYGRTSAERHATRVPLTQVFDDLWYIGDQYVGQYILKTANGGFVLIDTLNNSAEVTQYTMPALESLGLSTKRPLEGVLVSHGHGDHDGGANQLRANFGPDLDIYLGSGDSSRKTYNPTLIDSAIAEPQELTIDGTTVVVQSIPGHTPGALNFVVPVHQNGKRHMLLMGGRQGHPGAVASAKGYLAGAERTYQLVAEYGVEGTFLTHPTSDGSTVNMQAIERAGTRDPNPFVIGHERTLRAAAIWRGCAAAWLAAVDPTTDVPVWRVTSLTFPELTSQTTTLTAQLETGWGGVDRGAGWGPVAGQTVTFRVEGSRHGCTAVTNSDGVATCEATRKILPQQKVTATFEGNSTAEYVNLPTSTSTVVPTR</sequence>
<dbReference type="SUPFAM" id="SSF56281">
    <property type="entry name" value="Metallo-hydrolase/oxidoreductase"/>
    <property type="match status" value="1"/>
</dbReference>
<dbReference type="EMBL" id="FMHW01000002">
    <property type="protein sequence ID" value="SCL21224.1"/>
    <property type="molecule type" value="Genomic_DNA"/>
</dbReference>
<dbReference type="SMART" id="SM00849">
    <property type="entry name" value="Lactamase_B"/>
    <property type="match status" value="1"/>
</dbReference>
<dbReference type="Gene3D" id="3.60.15.10">
    <property type="entry name" value="Ribonuclease Z/Hydroxyacylglutathione hydrolase-like"/>
    <property type="match status" value="1"/>
</dbReference>
<dbReference type="AlphaFoldDB" id="A0A1C6RVS1"/>
<dbReference type="PROSITE" id="PS00743">
    <property type="entry name" value="BETA_LACTAMASE_B_1"/>
    <property type="match status" value="1"/>
</dbReference>
<dbReference type="InterPro" id="IPR008964">
    <property type="entry name" value="Invasin/intimin_cell_adhesion"/>
</dbReference>
<feature type="domain" description="Metallo-beta-lactamase" evidence="6">
    <location>
        <begin position="109"/>
        <end position="285"/>
    </location>
</feature>
<dbReference type="InterPro" id="IPR036866">
    <property type="entry name" value="RibonucZ/Hydroxyglut_hydro"/>
</dbReference>
<evidence type="ECO:0000256" key="3">
    <source>
        <dbReference type="ARBA" id="ARBA00022801"/>
    </source>
</evidence>
<organism evidence="7 8">
    <name type="scientific">Micromonospora pallida</name>
    <dbReference type="NCBI Taxonomy" id="145854"/>
    <lineage>
        <taxon>Bacteria</taxon>
        <taxon>Bacillati</taxon>
        <taxon>Actinomycetota</taxon>
        <taxon>Actinomycetes</taxon>
        <taxon>Micromonosporales</taxon>
        <taxon>Micromonosporaceae</taxon>
        <taxon>Micromonospora</taxon>
    </lineage>
</organism>
<feature type="signal peptide" evidence="5">
    <location>
        <begin position="1"/>
        <end position="28"/>
    </location>
</feature>
<reference evidence="8" key="1">
    <citation type="submission" date="2016-06" db="EMBL/GenBank/DDBJ databases">
        <authorList>
            <person name="Varghese N."/>
            <person name="Submissions Spin"/>
        </authorList>
    </citation>
    <scope>NUCLEOTIDE SEQUENCE [LARGE SCALE GENOMIC DNA]</scope>
    <source>
        <strain evidence="8">DSM 43817</strain>
    </source>
</reference>
<dbReference type="GO" id="GO:0005975">
    <property type="term" value="P:carbohydrate metabolic process"/>
    <property type="evidence" value="ECO:0007669"/>
    <property type="project" value="UniProtKB-ARBA"/>
</dbReference>
<evidence type="ECO:0000313" key="7">
    <source>
        <dbReference type="EMBL" id="SCL21224.1"/>
    </source>
</evidence>
<gene>
    <name evidence="7" type="ORF">GA0074692_1120</name>
</gene>
<evidence type="ECO:0000256" key="2">
    <source>
        <dbReference type="ARBA" id="ARBA00022723"/>
    </source>
</evidence>
<evidence type="ECO:0000256" key="5">
    <source>
        <dbReference type="SAM" id="SignalP"/>
    </source>
</evidence>
<evidence type="ECO:0000259" key="6">
    <source>
        <dbReference type="SMART" id="SM00849"/>
    </source>
</evidence>
<dbReference type="Pfam" id="PF00753">
    <property type="entry name" value="Lactamase_B"/>
    <property type="match status" value="1"/>
</dbReference>
<dbReference type="Gene3D" id="2.60.40.10">
    <property type="entry name" value="Immunoglobulins"/>
    <property type="match status" value="1"/>
</dbReference>
<evidence type="ECO:0000256" key="1">
    <source>
        <dbReference type="ARBA" id="ARBA00001947"/>
    </source>
</evidence>
<keyword evidence="8" id="KW-1185">Reference proteome</keyword>
<keyword evidence="5" id="KW-0732">Signal</keyword>
<feature type="chain" id="PRO_5039141615" evidence="5">
    <location>
        <begin position="29"/>
        <end position="446"/>
    </location>
</feature>
<evidence type="ECO:0000313" key="8">
    <source>
        <dbReference type="Proteomes" id="UP000198959"/>
    </source>
</evidence>
<dbReference type="InterPro" id="IPR013783">
    <property type="entry name" value="Ig-like_fold"/>
</dbReference>
<comment type="cofactor">
    <cofactor evidence="1">
        <name>Zn(2+)</name>
        <dbReference type="ChEBI" id="CHEBI:29105"/>
    </cofactor>
</comment>
<dbReference type="GO" id="GO:0008270">
    <property type="term" value="F:zinc ion binding"/>
    <property type="evidence" value="ECO:0007669"/>
    <property type="project" value="InterPro"/>
</dbReference>
<dbReference type="InterPro" id="IPR001279">
    <property type="entry name" value="Metallo-B-lactamas"/>
</dbReference>
<dbReference type="GO" id="GO:0017001">
    <property type="term" value="P:antibiotic catabolic process"/>
    <property type="evidence" value="ECO:0007669"/>
    <property type="project" value="InterPro"/>
</dbReference>
<proteinExistence type="predicted"/>
<protein>
    <submittedName>
        <fullName evidence="7">Metallo-beta-lactamase superfamily protein</fullName>
    </submittedName>
</protein>
<keyword evidence="4" id="KW-0862">Zinc</keyword>
<dbReference type="OrthoDB" id="2971563at2"/>
<accession>A0A1C6RVS1</accession>
<dbReference type="Proteomes" id="UP000198959">
    <property type="component" value="Unassembled WGS sequence"/>
</dbReference>
<dbReference type="GO" id="GO:0008800">
    <property type="term" value="F:beta-lactamase activity"/>
    <property type="evidence" value="ECO:0007669"/>
    <property type="project" value="InterPro"/>
</dbReference>
<dbReference type="SUPFAM" id="SSF49373">
    <property type="entry name" value="Invasin/intimin cell-adhesion fragments"/>
    <property type="match status" value="1"/>
</dbReference>
<evidence type="ECO:0000256" key="4">
    <source>
        <dbReference type="ARBA" id="ARBA00022833"/>
    </source>
</evidence>